<dbReference type="Proteomes" id="UP000253941">
    <property type="component" value="Unassembled WGS sequence"/>
</dbReference>
<keyword evidence="3" id="KW-1185">Reference proteome</keyword>
<dbReference type="Pfam" id="PF06776">
    <property type="entry name" value="IalB"/>
    <property type="match status" value="1"/>
</dbReference>
<keyword evidence="1" id="KW-0732">Signal</keyword>
<reference evidence="2 3" key="1">
    <citation type="submission" date="2018-07" db="EMBL/GenBank/DDBJ databases">
        <title>Venubactetium sediminum gen. nov., sp. nov., isolated from a marine solar saltern.</title>
        <authorList>
            <person name="Wang S."/>
        </authorList>
    </citation>
    <scope>NUCLEOTIDE SEQUENCE [LARGE SCALE GENOMIC DNA]</scope>
    <source>
        <strain evidence="2 3">WD2A32</strain>
    </source>
</reference>
<sequence>MTEVRTVKFRLLLALATVVAVGVLSLAGTAEAQDIRRLGTYDNWRAFAYQEDGGKVCYMASEPRKEEGDYEKRGDVYAMITHRPKQGTRDVVSFVIGYPFKKDSRVTVDIDGKSFTLFTHKDTAWAPDKQTDQALVQSMIKGRQMMVKGTSSRGTDTTDTYSLIGFTRAHEAIGNACSE</sequence>
<proteinExistence type="predicted"/>
<feature type="chain" id="PRO_5016876046" description="Invasion associated locus B family protein" evidence="1">
    <location>
        <begin position="33"/>
        <end position="179"/>
    </location>
</feature>
<dbReference type="InterPro" id="IPR038696">
    <property type="entry name" value="IalB_sf"/>
</dbReference>
<dbReference type="RefSeq" id="WP_114583837.1">
    <property type="nucleotide sequence ID" value="NZ_QPMH01000034.1"/>
</dbReference>
<accession>A0A369T4G8</accession>
<evidence type="ECO:0000313" key="2">
    <source>
        <dbReference type="EMBL" id="RDD60233.1"/>
    </source>
</evidence>
<name>A0A369T4G8_9PROT</name>
<comment type="caution">
    <text evidence="2">The sequence shown here is derived from an EMBL/GenBank/DDBJ whole genome shotgun (WGS) entry which is preliminary data.</text>
</comment>
<gene>
    <name evidence="2" type="ORF">DRB17_19160</name>
</gene>
<feature type="signal peptide" evidence="1">
    <location>
        <begin position="1"/>
        <end position="32"/>
    </location>
</feature>
<dbReference type="AlphaFoldDB" id="A0A369T4G8"/>
<evidence type="ECO:0008006" key="4">
    <source>
        <dbReference type="Google" id="ProtNLM"/>
    </source>
</evidence>
<evidence type="ECO:0000256" key="1">
    <source>
        <dbReference type="SAM" id="SignalP"/>
    </source>
</evidence>
<dbReference type="InterPro" id="IPR010642">
    <property type="entry name" value="Invasion_prot_B"/>
</dbReference>
<dbReference type="EMBL" id="QPMH01000034">
    <property type="protein sequence ID" value="RDD60233.1"/>
    <property type="molecule type" value="Genomic_DNA"/>
</dbReference>
<organism evidence="2 3">
    <name type="scientific">Ferruginivarius sediminum</name>
    <dbReference type="NCBI Taxonomy" id="2661937"/>
    <lineage>
        <taxon>Bacteria</taxon>
        <taxon>Pseudomonadati</taxon>
        <taxon>Pseudomonadota</taxon>
        <taxon>Alphaproteobacteria</taxon>
        <taxon>Rhodospirillales</taxon>
        <taxon>Rhodospirillaceae</taxon>
        <taxon>Ferruginivarius</taxon>
    </lineage>
</organism>
<dbReference type="Gene3D" id="2.60.40.1880">
    <property type="entry name" value="Invasion associated locus B (IalB) protein"/>
    <property type="match status" value="1"/>
</dbReference>
<evidence type="ECO:0000313" key="3">
    <source>
        <dbReference type="Proteomes" id="UP000253941"/>
    </source>
</evidence>
<protein>
    <recommendedName>
        <fullName evidence="4">Invasion associated locus B family protein</fullName>
    </recommendedName>
</protein>